<comment type="caution">
    <text evidence="2">The sequence shown here is derived from an EMBL/GenBank/DDBJ whole genome shotgun (WGS) entry which is preliminary data.</text>
</comment>
<gene>
    <name evidence="2" type="ORF">PENSTE_c011G00137</name>
</gene>
<keyword evidence="3" id="KW-1185">Reference proteome</keyword>
<dbReference type="Proteomes" id="UP000191285">
    <property type="component" value="Unassembled WGS sequence"/>
</dbReference>
<proteinExistence type="predicted"/>
<sequence>MAKPQPMEPFERLPWFALANIIIYLGDLPELYQLYCASPCVFRFLHHFGGVFRQVIDFMILYPHQEDKYSPVIRFGLRTCVYLWWAGDTSSEDNPLPRDFPSVFFPLCETFQDQTFFGYPWTTDYPGNLRLFCLNVNQLTLTGFGHIEFPGSIPTQYLGRLLAFSSRLENTVFACLLEWTTRIPEINRRSMSLSSGPNPSKIHWPQQNSKVVLGPPTWSEYQCVTAAVLACDLALELLRAQKINILTFDCVEGISEMELKQVFQAQLSSHVSNRSRIWDTTSFLILGQKVSEIISKDTFQWLSDCALLTRRHFLITARQSVFHISKGKGEEVPSDPVQILLQGPYTVCSPNIKEMYRGDNRLGIRSIERQFLPYCKAEMEFFFRRLVQSTEDEDSAEDQKSMPPSNNQCSKEYPLPDNIKQSLRRWITL</sequence>
<feature type="region of interest" description="Disordered" evidence="1">
    <location>
        <begin position="393"/>
        <end position="414"/>
    </location>
</feature>
<dbReference type="AlphaFoldDB" id="A0A1V6T5Y9"/>
<name>A0A1V6T5Y9_9EURO</name>
<evidence type="ECO:0000313" key="2">
    <source>
        <dbReference type="EMBL" id="OQE21722.1"/>
    </source>
</evidence>
<protein>
    <submittedName>
        <fullName evidence="2">Uncharacterized protein</fullName>
    </submittedName>
</protein>
<dbReference type="EMBL" id="MLKD01000011">
    <property type="protein sequence ID" value="OQE21722.1"/>
    <property type="molecule type" value="Genomic_DNA"/>
</dbReference>
<evidence type="ECO:0000256" key="1">
    <source>
        <dbReference type="SAM" id="MobiDB-lite"/>
    </source>
</evidence>
<dbReference type="STRING" id="303698.A0A1V6T5Y9"/>
<reference evidence="3" key="1">
    <citation type="journal article" date="2017" name="Nat. Microbiol.">
        <title>Global analysis of biosynthetic gene clusters reveals vast potential of secondary metabolite production in Penicillium species.</title>
        <authorList>
            <person name="Nielsen J.C."/>
            <person name="Grijseels S."/>
            <person name="Prigent S."/>
            <person name="Ji B."/>
            <person name="Dainat J."/>
            <person name="Nielsen K.F."/>
            <person name="Frisvad J.C."/>
            <person name="Workman M."/>
            <person name="Nielsen J."/>
        </authorList>
    </citation>
    <scope>NUCLEOTIDE SEQUENCE [LARGE SCALE GENOMIC DNA]</scope>
    <source>
        <strain evidence="3">IBT 24891</strain>
    </source>
</reference>
<evidence type="ECO:0000313" key="3">
    <source>
        <dbReference type="Proteomes" id="UP000191285"/>
    </source>
</evidence>
<organism evidence="2 3">
    <name type="scientific">Penicillium steckii</name>
    <dbReference type="NCBI Taxonomy" id="303698"/>
    <lineage>
        <taxon>Eukaryota</taxon>
        <taxon>Fungi</taxon>
        <taxon>Dikarya</taxon>
        <taxon>Ascomycota</taxon>
        <taxon>Pezizomycotina</taxon>
        <taxon>Eurotiomycetes</taxon>
        <taxon>Eurotiomycetidae</taxon>
        <taxon>Eurotiales</taxon>
        <taxon>Aspergillaceae</taxon>
        <taxon>Penicillium</taxon>
    </lineage>
</organism>
<dbReference type="OrthoDB" id="4358152at2759"/>
<accession>A0A1V6T5Y9</accession>